<reference evidence="2" key="1">
    <citation type="submission" date="2022-11" db="UniProtKB">
        <authorList>
            <consortium name="WormBaseParasite"/>
        </authorList>
    </citation>
    <scope>IDENTIFICATION</scope>
</reference>
<proteinExistence type="predicted"/>
<name>A0AC35FK96_9BILA</name>
<protein>
    <submittedName>
        <fullName evidence="2">Uncharacterized protein</fullName>
    </submittedName>
</protein>
<organism evidence="1 2">
    <name type="scientific">Panagrolaimus sp. PS1159</name>
    <dbReference type="NCBI Taxonomy" id="55785"/>
    <lineage>
        <taxon>Eukaryota</taxon>
        <taxon>Metazoa</taxon>
        <taxon>Ecdysozoa</taxon>
        <taxon>Nematoda</taxon>
        <taxon>Chromadorea</taxon>
        <taxon>Rhabditida</taxon>
        <taxon>Tylenchina</taxon>
        <taxon>Panagrolaimomorpha</taxon>
        <taxon>Panagrolaimoidea</taxon>
        <taxon>Panagrolaimidae</taxon>
        <taxon>Panagrolaimus</taxon>
    </lineage>
</organism>
<dbReference type="Proteomes" id="UP000887580">
    <property type="component" value="Unplaced"/>
</dbReference>
<dbReference type="WBParaSite" id="PS1159_v2.g18439.t1">
    <property type="protein sequence ID" value="PS1159_v2.g18439.t1"/>
    <property type="gene ID" value="PS1159_v2.g18439"/>
</dbReference>
<sequence>MEIDDENQSFEIDMKDEKEDEIEEEKDDKKWKSCGFSLVAGVTLICFTLALKSALYAAIAIFNGNIPIFAVTAACVPLCIFPFIAIARNKSSLINPIYIVIAVLVLINFGGTIYFLMYKSEGFGMLFKVALVVVTVVLAALDVSSYITARNCKKYLDFRKNEAPPE</sequence>
<evidence type="ECO:0000313" key="2">
    <source>
        <dbReference type="WBParaSite" id="PS1159_v2.g18439.t1"/>
    </source>
</evidence>
<accession>A0AC35FK96</accession>
<evidence type="ECO:0000313" key="1">
    <source>
        <dbReference type="Proteomes" id="UP000887580"/>
    </source>
</evidence>